<dbReference type="Gene3D" id="3.40.50.300">
    <property type="entry name" value="P-loop containing nucleotide triphosphate hydrolases"/>
    <property type="match status" value="2"/>
</dbReference>
<dbReference type="PANTHER" id="PTHR42957:SF2">
    <property type="entry name" value="HELICASE HERA CENTRAL DOMAIN-CONTAINING PROTEIN"/>
    <property type="match status" value="1"/>
</dbReference>
<dbReference type="InterPro" id="IPR008571">
    <property type="entry name" value="HerA-like"/>
</dbReference>
<feature type="domain" description="Helicase HerA central" evidence="1">
    <location>
        <begin position="143"/>
        <end position="323"/>
    </location>
</feature>
<name>A0ABW3LGR4_9BACL</name>
<dbReference type="Pfam" id="PF01935">
    <property type="entry name" value="DUF87"/>
    <property type="match status" value="1"/>
</dbReference>
<gene>
    <name evidence="2" type="ORF">ACFQ1X_16020</name>
</gene>
<protein>
    <submittedName>
        <fullName evidence="2">ATP-binding protein</fullName>
    </submittedName>
</protein>
<reference evidence="3" key="1">
    <citation type="journal article" date="2019" name="Int. J. Syst. Evol. Microbiol.">
        <title>The Global Catalogue of Microorganisms (GCM) 10K type strain sequencing project: providing services to taxonomists for standard genome sequencing and annotation.</title>
        <authorList>
            <consortium name="The Broad Institute Genomics Platform"/>
            <consortium name="The Broad Institute Genome Sequencing Center for Infectious Disease"/>
            <person name="Wu L."/>
            <person name="Ma J."/>
        </authorList>
    </citation>
    <scope>NUCLEOTIDE SEQUENCE [LARGE SCALE GENOMIC DNA]</scope>
    <source>
        <strain evidence="3">CCUG 56756</strain>
    </source>
</reference>
<dbReference type="SUPFAM" id="SSF52540">
    <property type="entry name" value="P-loop containing nucleoside triphosphate hydrolases"/>
    <property type="match status" value="1"/>
</dbReference>
<keyword evidence="2" id="KW-0547">Nucleotide-binding</keyword>
<proteinExistence type="predicted"/>
<keyword evidence="2" id="KW-0067">ATP-binding</keyword>
<evidence type="ECO:0000259" key="1">
    <source>
        <dbReference type="Pfam" id="PF01935"/>
    </source>
</evidence>
<sequence>MMNALQIGDIVEVKGTRVKVQVEREMNHSSLIHEGELINNVTVNAFIIIKKGIVDIVGKIDAEYIEDLVNRKVNIEKDQRFRKNSISRVLEIQIVGFFSNNRFSNGVRHLPMIGNIAYIPRQNEIINIFSGLRSDFQHLEQTISIGKSIYEELPVSLPLNTIFASHIGIFGNTGSGKSNTLAKLYTELYKKIEGTNGLESSRFHLIDFNGEYAHKGIFGFPDGKTKILQLSTSENTDGDKIRISTKYFFNEEILSILFSATPQTQKPFIKRILQGIKREEEKGYHLKHWLPSLYIKAITSSNREALEYILEIIERFFTEEESQVFFDIVKNLDWNSKFSKWMCEGVFIKSIDAVRVGEQSQSSGYKEMKRMVLSSAFFQNNWFEQLIYRARLQLASDLINKFAQYEHISPLIHRIESKTRELEKVFEIISPGEEIEESLLTIYSFRDVNLDVKKILPTIVTKMIFDKHKENTNQEKIDKTIHLIIDEAHNILSSQSKREGTEWHDYRLDLFEEIIKEGRKYGVFLTISSQRPSDISPTIISQIHNYFIHRLVNYRDLELIDNTISSLDRVSKNAIPTLASGMCIITGTALVMPIFIAVDQVAEEERPNSGDIVLTDLWGM</sequence>
<evidence type="ECO:0000313" key="2">
    <source>
        <dbReference type="EMBL" id="MFD1032936.1"/>
    </source>
</evidence>
<dbReference type="GO" id="GO:0005524">
    <property type="term" value="F:ATP binding"/>
    <property type="evidence" value="ECO:0007669"/>
    <property type="project" value="UniProtKB-KW"/>
</dbReference>
<dbReference type="RefSeq" id="WP_144841561.1">
    <property type="nucleotide sequence ID" value="NZ_JBHTKI010000049.1"/>
</dbReference>
<dbReference type="InterPro" id="IPR027417">
    <property type="entry name" value="P-loop_NTPase"/>
</dbReference>
<organism evidence="2 3">
    <name type="scientific">Metaplanococcus flavidus</name>
    <dbReference type="NCBI Taxonomy" id="569883"/>
    <lineage>
        <taxon>Bacteria</taxon>
        <taxon>Bacillati</taxon>
        <taxon>Bacillota</taxon>
        <taxon>Bacilli</taxon>
        <taxon>Bacillales</taxon>
        <taxon>Caryophanaceae</taxon>
        <taxon>Metaplanococcus</taxon>
    </lineage>
</organism>
<dbReference type="PANTHER" id="PTHR42957">
    <property type="entry name" value="HELICASE MJ1565-RELATED"/>
    <property type="match status" value="1"/>
</dbReference>
<accession>A0ABW3LGR4</accession>
<keyword evidence="3" id="KW-1185">Reference proteome</keyword>
<comment type="caution">
    <text evidence="2">The sequence shown here is derived from an EMBL/GenBank/DDBJ whole genome shotgun (WGS) entry which is preliminary data.</text>
</comment>
<dbReference type="EMBL" id="JBHTKI010000049">
    <property type="protein sequence ID" value="MFD1032936.1"/>
    <property type="molecule type" value="Genomic_DNA"/>
</dbReference>
<dbReference type="Proteomes" id="UP001597109">
    <property type="component" value="Unassembled WGS sequence"/>
</dbReference>
<evidence type="ECO:0000313" key="3">
    <source>
        <dbReference type="Proteomes" id="UP001597109"/>
    </source>
</evidence>
<dbReference type="InterPro" id="IPR002789">
    <property type="entry name" value="HerA_central"/>
</dbReference>